<dbReference type="Proteomes" id="UP000502421">
    <property type="component" value="Chromosome"/>
</dbReference>
<dbReference type="RefSeq" id="WP_168805544.1">
    <property type="nucleotide sequence ID" value="NZ_CP051205.1"/>
</dbReference>
<dbReference type="AlphaFoldDB" id="A0AAE6ZIR2"/>
<dbReference type="Gene3D" id="3.40.30.10">
    <property type="entry name" value="Glutaredoxin"/>
    <property type="match status" value="1"/>
</dbReference>
<sequence length="147" mass="17069">MWTKFYASRETIARTMELSSSSQVFPYMRKHPCQQATAAHHQHILSNYGCIRCKWTCFCTDGTEMKYCSPLKRNALQFSKDLEELAALEACNKDIQEVKNRGISRFPSLLFTAVHHRQSVTLTGYRPYEGLEKIIEKLMHGDMKSER</sequence>
<evidence type="ECO:0008006" key="3">
    <source>
        <dbReference type="Google" id="ProtNLM"/>
    </source>
</evidence>
<dbReference type="KEGG" id="coy:HF329_16885"/>
<accession>A0AAE6ZIR2</accession>
<gene>
    <name evidence="1" type="ORF">HF329_16885</name>
</gene>
<protein>
    <recommendedName>
        <fullName evidence="3">Thioredoxin-like fold domain-containing protein</fullName>
    </recommendedName>
</protein>
<dbReference type="InterPro" id="IPR036249">
    <property type="entry name" value="Thioredoxin-like_sf"/>
</dbReference>
<dbReference type="SUPFAM" id="SSF52833">
    <property type="entry name" value="Thioredoxin-like"/>
    <property type="match status" value="1"/>
</dbReference>
<evidence type="ECO:0000313" key="2">
    <source>
        <dbReference type="Proteomes" id="UP000502421"/>
    </source>
</evidence>
<proteinExistence type="predicted"/>
<name>A0AAE6ZIR2_9BACT</name>
<dbReference type="Gene3D" id="1.10.472.60">
    <property type="entry name" value="putative protein disulfide isomerase domain"/>
    <property type="match status" value="1"/>
</dbReference>
<evidence type="ECO:0000313" key="1">
    <source>
        <dbReference type="EMBL" id="QJB32902.1"/>
    </source>
</evidence>
<dbReference type="EMBL" id="CP051205">
    <property type="protein sequence ID" value="QJB32902.1"/>
    <property type="molecule type" value="Genomic_DNA"/>
</dbReference>
<reference evidence="2" key="1">
    <citation type="submission" date="2020-04" db="EMBL/GenBank/DDBJ databases">
        <authorList>
            <person name="Kittiwongwattana C."/>
        </authorList>
    </citation>
    <scope>NUCLEOTIDE SEQUENCE [LARGE SCALE GENOMIC DNA]</scope>
    <source>
        <strain evidence="2">1310</strain>
    </source>
</reference>
<organism evidence="1 2">
    <name type="scientific">Chitinophaga oryzae</name>
    <dbReference type="NCBI Taxonomy" id="2725414"/>
    <lineage>
        <taxon>Bacteria</taxon>
        <taxon>Pseudomonadati</taxon>
        <taxon>Bacteroidota</taxon>
        <taxon>Chitinophagia</taxon>
        <taxon>Chitinophagales</taxon>
        <taxon>Chitinophagaceae</taxon>
        <taxon>Chitinophaga</taxon>
    </lineage>
</organism>